<comment type="caution">
    <text evidence="2">The sequence shown here is derived from an EMBL/GenBank/DDBJ whole genome shotgun (WGS) entry which is preliminary data.</text>
</comment>
<dbReference type="RefSeq" id="WP_109984012.1">
    <property type="nucleotide sequence ID" value="NZ_QGTD01000008.1"/>
</dbReference>
<evidence type="ECO:0000313" key="2">
    <source>
        <dbReference type="EMBL" id="PWU68297.1"/>
    </source>
</evidence>
<protein>
    <submittedName>
        <fullName evidence="2">Phage regulatory protein</fullName>
    </submittedName>
</protein>
<sequence length="226" mass="26353">MNELVFIQDNQVVTDSLTVAEVFNKSHNHVLRDIATQLEKLSAAGEEEWGMTNFGQTRYQNTQNNQWYTKYNLTEDAFAIIAMSYVTPEAMKMKIKFLDEFKKMKKALEQPHPLSERDRLIASMKLTIESAEKLEGIEEDVANLRTRFDNELTLNHGQATSLNHAVKKRVEKLWNSGWTGVLESKSQMYSNLYSQLKRAFHAPTYREIKRIDFDEAMNWVNAWRPL</sequence>
<dbReference type="Pfam" id="PF10552">
    <property type="entry name" value="ORF6C"/>
    <property type="match status" value="1"/>
</dbReference>
<proteinExistence type="predicted"/>
<dbReference type="InterPro" id="IPR018878">
    <property type="entry name" value="ORF6C_dom"/>
</dbReference>
<accession>A0A317KXT0</accession>
<evidence type="ECO:0000259" key="1">
    <source>
        <dbReference type="Pfam" id="PF10552"/>
    </source>
</evidence>
<evidence type="ECO:0000313" key="3">
    <source>
        <dbReference type="Proteomes" id="UP000245624"/>
    </source>
</evidence>
<dbReference type="OrthoDB" id="9812611at2"/>
<reference evidence="2 3" key="1">
    <citation type="submission" date="2018-05" db="EMBL/GenBank/DDBJ databases">
        <title>Genomic analysis of Gracilibacillus dipsosauri DD1 reveals novel features of a salt-tolerant amylase.</title>
        <authorList>
            <person name="Deutch C.E."/>
            <person name="Yang S."/>
        </authorList>
    </citation>
    <scope>NUCLEOTIDE SEQUENCE [LARGE SCALE GENOMIC DNA]</scope>
    <source>
        <strain evidence="2 3">DD1</strain>
    </source>
</reference>
<dbReference type="Pfam" id="PF09669">
    <property type="entry name" value="Phage_pRha"/>
    <property type="match status" value="1"/>
</dbReference>
<dbReference type="NCBIfam" id="TIGR02681">
    <property type="entry name" value="phage_pRha"/>
    <property type="match status" value="1"/>
</dbReference>
<dbReference type="Proteomes" id="UP000245624">
    <property type="component" value="Unassembled WGS sequence"/>
</dbReference>
<dbReference type="AlphaFoldDB" id="A0A317KXT0"/>
<organism evidence="2 3">
    <name type="scientific">Gracilibacillus dipsosauri</name>
    <dbReference type="NCBI Taxonomy" id="178340"/>
    <lineage>
        <taxon>Bacteria</taxon>
        <taxon>Bacillati</taxon>
        <taxon>Bacillota</taxon>
        <taxon>Bacilli</taxon>
        <taxon>Bacillales</taxon>
        <taxon>Bacillaceae</taxon>
        <taxon>Gracilibacillus</taxon>
    </lineage>
</organism>
<name>A0A317KXT0_9BACI</name>
<dbReference type="InterPro" id="IPR014054">
    <property type="entry name" value="Phage_regulatory_Rha"/>
</dbReference>
<dbReference type="EMBL" id="QGTD01000008">
    <property type="protein sequence ID" value="PWU68297.1"/>
    <property type="molecule type" value="Genomic_DNA"/>
</dbReference>
<gene>
    <name evidence="2" type="ORF">DLJ74_07535</name>
</gene>
<feature type="domain" description="ORF6C" evidence="1">
    <location>
        <begin position="120"/>
        <end position="225"/>
    </location>
</feature>
<keyword evidence="3" id="KW-1185">Reference proteome</keyword>